<evidence type="ECO:0000259" key="1">
    <source>
        <dbReference type="Pfam" id="PF07883"/>
    </source>
</evidence>
<dbReference type="EMBL" id="ABVQ01000037">
    <property type="protein sequence ID" value="EEC55994.1"/>
    <property type="molecule type" value="Genomic_DNA"/>
</dbReference>
<name>B7AUV3_9FIRM</name>
<accession>B7AUV3</accession>
<comment type="caution">
    <text evidence="2">The sequence shown here is derived from an EMBL/GenBank/DDBJ whole genome shotgun (WGS) entry which is preliminary data.</text>
</comment>
<dbReference type="SUPFAM" id="SSF51182">
    <property type="entry name" value="RmlC-like cupins"/>
    <property type="match status" value="1"/>
</dbReference>
<sequence length="229" mass="24424">MRQEAMGTDVRLGAMDGVFTVAGVRPARDGMTISRDAGLGSENTVTFFALGAGTSISRERYDMTSMYIGALGEAVFLTGDDAGRQSFLDGDMLIVPGGTLCGVESGSGAVYTEIIIKKEINMNNLVKAGEVMKLKNLIQYEEGSISNIDIVSNPTMKFVLMAFDEGTGLQPHRAPGNAIIFALEGKAVIGYEGKDYTISAGENFRFEKNGLHSVTAAGKFKMALLLVIE</sequence>
<protein>
    <recommendedName>
        <fullName evidence="1">Cupin type-2 domain-containing protein</fullName>
    </recommendedName>
</protein>
<dbReference type="CDD" id="cd02230">
    <property type="entry name" value="cupin_HP0902-like"/>
    <property type="match status" value="1"/>
</dbReference>
<dbReference type="STRING" id="483218.BACPEC_02501"/>
<dbReference type="PANTHER" id="PTHR37694:SF1">
    <property type="entry name" value="SLR8022 PROTEIN"/>
    <property type="match status" value="1"/>
</dbReference>
<gene>
    <name evidence="2" type="ORF">BACPEC_02501</name>
</gene>
<dbReference type="InterPro" id="IPR013096">
    <property type="entry name" value="Cupin_2"/>
</dbReference>
<reference evidence="2 3" key="2">
    <citation type="submission" date="2008-11" db="EMBL/GenBank/DDBJ databases">
        <authorList>
            <person name="Fulton L."/>
            <person name="Clifton S."/>
            <person name="Fulton B."/>
            <person name="Xu J."/>
            <person name="Minx P."/>
            <person name="Pepin K.H."/>
            <person name="Johnson M."/>
            <person name="Bhonagiri V."/>
            <person name="Nash W.E."/>
            <person name="Mardis E.R."/>
            <person name="Wilson R.K."/>
        </authorList>
    </citation>
    <scope>NUCLEOTIDE SEQUENCE [LARGE SCALE GENOMIC DNA]</scope>
    <source>
        <strain evidence="2 3">ATCC 43243</strain>
    </source>
</reference>
<dbReference type="InterPro" id="IPR014710">
    <property type="entry name" value="RmlC-like_jellyroll"/>
</dbReference>
<organism evidence="2 3">
    <name type="scientific">[Bacteroides] pectinophilus ATCC 43243</name>
    <dbReference type="NCBI Taxonomy" id="483218"/>
    <lineage>
        <taxon>Bacteria</taxon>
        <taxon>Bacillati</taxon>
        <taxon>Bacillota</taxon>
        <taxon>Clostridia</taxon>
        <taxon>Eubacteriales</taxon>
    </lineage>
</organism>
<dbReference type="InterPro" id="IPR011051">
    <property type="entry name" value="RmlC_Cupin_sf"/>
</dbReference>
<dbReference type="eggNOG" id="COG1917">
    <property type="taxonomic scope" value="Bacteria"/>
</dbReference>
<evidence type="ECO:0000313" key="2">
    <source>
        <dbReference type="EMBL" id="EEC55994.1"/>
    </source>
</evidence>
<proteinExistence type="predicted"/>
<dbReference type="AlphaFoldDB" id="B7AUV3"/>
<feature type="domain" description="Cupin type-2" evidence="1">
    <location>
        <begin position="160"/>
        <end position="227"/>
    </location>
</feature>
<keyword evidence="3" id="KW-1185">Reference proteome</keyword>
<dbReference type="Gene3D" id="2.60.120.10">
    <property type="entry name" value="Jelly Rolls"/>
    <property type="match status" value="2"/>
</dbReference>
<reference evidence="2 3" key="1">
    <citation type="submission" date="2008-11" db="EMBL/GenBank/DDBJ databases">
        <title>Draft genome sequence of Bacteroides pectinophilus (ATCC 43243).</title>
        <authorList>
            <person name="Sudarsanam P."/>
            <person name="Ley R."/>
            <person name="Guruge J."/>
            <person name="Turnbaugh P.J."/>
            <person name="Mahowald M."/>
            <person name="Liep D."/>
            <person name="Gordon J."/>
        </authorList>
    </citation>
    <scope>NUCLEOTIDE SEQUENCE [LARGE SCALE GENOMIC DNA]</scope>
    <source>
        <strain evidence="2 3">ATCC 43243</strain>
    </source>
</reference>
<dbReference type="Pfam" id="PF07883">
    <property type="entry name" value="Cupin_2"/>
    <property type="match status" value="1"/>
</dbReference>
<evidence type="ECO:0000313" key="3">
    <source>
        <dbReference type="Proteomes" id="UP000003136"/>
    </source>
</evidence>
<dbReference type="Proteomes" id="UP000003136">
    <property type="component" value="Unassembled WGS sequence"/>
</dbReference>
<dbReference type="PANTHER" id="PTHR37694">
    <property type="entry name" value="SLR8022 PROTEIN"/>
    <property type="match status" value="1"/>
</dbReference>
<dbReference type="HOGENOM" id="CLU_109382_0_0_9"/>